<evidence type="ECO:0000256" key="2">
    <source>
        <dbReference type="ARBA" id="ARBA00022737"/>
    </source>
</evidence>
<keyword evidence="3" id="KW-0539">Nucleus</keyword>
<name>A0AAN8L2W3_9TELE</name>
<sequence>MTTKTPPNRRGIYFKVGAQLEARDSLKNWYQANMEKIEYEDQKVLIHYCQWSHRYDEWFGWTSPYLRPLERTQLRREGLQDNRPGPDNRPRPTPVFRVNEKVLACWVDCRYYLTKVLEVKRDASYTVKFFDGVVKTFKPTKVKPYKLENVKARERDITQTEQSNGKDEAKVNGKAESDKSKKGSSDLAGERGKERKKRVGKMKRRKR</sequence>
<comment type="subcellular location">
    <subcellularLocation>
        <location evidence="1">Nucleus</location>
    </subcellularLocation>
</comment>
<dbReference type="Gene3D" id="2.30.30.140">
    <property type="match status" value="2"/>
</dbReference>
<dbReference type="InterPro" id="IPR043449">
    <property type="entry name" value="PHF20-like"/>
</dbReference>
<evidence type="ECO:0000313" key="7">
    <source>
        <dbReference type="Proteomes" id="UP001356427"/>
    </source>
</evidence>
<dbReference type="PANTHER" id="PTHR15856:SF27">
    <property type="entry name" value="PHD FINGER PROTEIN 20"/>
    <property type="match status" value="1"/>
</dbReference>
<feature type="compositionally biased region" description="Basic residues" evidence="4">
    <location>
        <begin position="194"/>
        <end position="207"/>
    </location>
</feature>
<feature type="compositionally biased region" description="Basic and acidic residues" evidence="4">
    <location>
        <begin position="153"/>
        <end position="193"/>
    </location>
</feature>
<dbReference type="GO" id="GO:0044545">
    <property type="term" value="C:NSL complex"/>
    <property type="evidence" value="ECO:0007669"/>
    <property type="project" value="TreeGrafter"/>
</dbReference>
<dbReference type="EMBL" id="JAGTTL010000024">
    <property type="protein sequence ID" value="KAK6303902.1"/>
    <property type="molecule type" value="Genomic_DNA"/>
</dbReference>
<feature type="region of interest" description="Disordered" evidence="4">
    <location>
        <begin position="153"/>
        <end position="207"/>
    </location>
</feature>
<evidence type="ECO:0000256" key="3">
    <source>
        <dbReference type="ARBA" id="ARBA00023242"/>
    </source>
</evidence>
<dbReference type="GO" id="GO:0071339">
    <property type="term" value="C:MLL1 complex"/>
    <property type="evidence" value="ECO:0007669"/>
    <property type="project" value="TreeGrafter"/>
</dbReference>
<dbReference type="PANTHER" id="PTHR15856">
    <property type="entry name" value="PHD FINGER PROTEIN 20-RELATED"/>
    <property type="match status" value="1"/>
</dbReference>
<dbReference type="InterPro" id="IPR002999">
    <property type="entry name" value="Tudor"/>
</dbReference>
<feature type="domain" description="Tudor" evidence="5">
    <location>
        <begin position="94"/>
        <end position="150"/>
    </location>
</feature>
<reference evidence="6 7" key="1">
    <citation type="submission" date="2021-04" db="EMBL/GenBank/DDBJ databases">
        <authorList>
            <person name="De Guttry C."/>
            <person name="Zahm M."/>
            <person name="Klopp C."/>
            <person name="Cabau C."/>
            <person name="Louis A."/>
            <person name="Berthelot C."/>
            <person name="Parey E."/>
            <person name="Roest Crollius H."/>
            <person name="Montfort J."/>
            <person name="Robinson-Rechavi M."/>
            <person name="Bucao C."/>
            <person name="Bouchez O."/>
            <person name="Gislard M."/>
            <person name="Lluch J."/>
            <person name="Milhes M."/>
            <person name="Lampietro C."/>
            <person name="Lopez Roques C."/>
            <person name="Donnadieu C."/>
            <person name="Braasch I."/>
            <person name="Desvignes T."/>
            <person name="Postlethwait J."/>
            <person name="Bobe J."/>
            <person name="Wedekind C."/>
            <person name="Guiguen Y."/>
        </authorList>
    </citation>
    <scope>NUCLEOTIDE SEQUENCE [LARGE SCALE GENOMIC DNA]</scope>
    <source>
        <strain evidence="6">Cs_M1</strain>
        <tissue evidence="6">Blood</tissue>
    </source>
</reference>
<organism evidence="6 7">
    <name type="scientific">Coregonus suidteri</name>
    <dbReference type="NCBI Taxonomy" id="861788"/>
    <lineage>
        <taxon>Eukaryota</taxon>
        <taxon>Metazoa</taxon>
        <taxon>Chordata</taxon>
        <taxon>Craniata</taxon>
        <taxon>Vertebrata</taxon>
        <taxon>Euteleostomi</taxon>
        <taxon>Actinopterygii</taxon>
        <taxon>Neopterygii</taxon>
        <taxon>Teleostei</taxon>
        <taxon>Protacanthopterygii</taxon>
        <taxon>Salmoniformes</taxon>
        <taxon>Salmonidae</taxon>
        <taxon>Coregoninae</taxon>
        <taxon>Coregonus</taxon>
    </lineage>
</organism>
<gene>
    <name evidence="6" type="ORF">J4Q44_G00263560</name>
</gene>
<dbReference type="AlphaFoldDB" id="A0AAN8L2W3"/>
<dbReference type="FunFam" id="2.30.30.140:FF:000049">
    <property type="entry name" value="PHD finger protein 20 (Predicted)"/>
    <property type="match status" value="1"/>
</dbReference>
<keyword evidence="2" id="KW-0677">Repeat</keyword>
<keyword evidence="7" id="KW-1185">Reference proteome</keyword>
<evidence type="ECO:0000313" key="6">
    <source>
        <dbReference type="EMBL" id="KAK6303902.1"/>
    </source>
</evidence>
<proteinExistence type="predicted"/>
<protein>
    <recommendedName>
        <fullName evidence="5">Tudor domain-containing protein</fullName>
    </recommendedName>
</protein>
<dbReference type="CDD" id="cd20104">
    <property type="entry name" value="MBT_PHF20L1-like"/>
    <property type="match status" value="1"/>
</dbReference>
<evidence type="ECO:0000256" key="4">
    <source>
        <dbReference type="SAM" id="MobiDB-lite"/>
    </source>
</evidence>
<evidence type="ECO:0000259" key="5">
    <source>
        <dbReference type="SMART" id="SM00333"/>
    </source>
</evidence>
<comment type="caution">
    <text evidence="6">The sequence shown here is derived from an EMBL/GenBank/DDBJ whole genome shotgun (WGS) entry which is preliminary data.</text>
</comment>
<dbReference type="Proteomes" id="UP001356427">
    <property type="component" value="Unassembled WGS sequence"/>
</dbReference>
<dbReference type="GO" id="GO:0006357">
    <property type="term" value="P:regulation of transcription by RNA polymerase II"/>
    <property type="evidence" value="ECO:0007669"/>
    <property type="project" value="TreeGrafter"/>
</dbReference>
<dbReference type="SUPFAM" id="SSF63748">
    <property type="entry name" value="Tudor/PWWP/MBT"/>
    <property type="match status" value="2"/>
</dbReference>
<dbReference type="SMART" id="SM00333">
    <property type="entry name" value="TUDOR"/>
    <property type="match status" value="1"/>
</dbReference>
<evidence type="ECO:0000256" key="1">
    <source>
        <dbReference type="ARBA" id="ARBA00004123"/>
    </source>
</evidence>
<accession>A0AAN8L2W3</accession>